<dbReference type="RefSeq" id="WP_121125073.1">
    <property type="nucleotide sequence ID" value="NZ_CP158959.1"/>
</dbReference>
<evidence type="ECO:0000313" key="3">
    <source>
        <dbReference type="EMBL" id="RKO70955.1"/>
    </source>
</evidence>
<comment type="caution">
    <text evidence="3">The sequence shown here is derived from an EMBL/GenBank/DDBJ whole genome shotgun (WGS) entry which is preliminary data.</text>
</comment>
<dbReference type="Proteomes" id="UP000282423">
    <property type="component" value="Unassembled WGS sequence"/>
</dbReference>
<dbReference type="InterPro" id="IPR007372">
    <property type="entry name" value="Lipid/polyisoprenoid-bd_YceI"/>
</dbReference>
<evidence type="ECO:0000256" key="1">
    <source>
        <dbReference type="SAM" id="SignalP"/>
    </source>
</evidence>
<accession>A0A420VXH9</accession>
<dbReference type="PROSITE" id="PS51257">
    <property type="entry name" value="PROKAR_LIPOPROTEIN"/>
    <property type="match status" value="1"/>
</dbReference>
<dbReference type="AlphaFoldDB" id="A0A420VXH9"/>
<feature type="domain" description="Lipid/polyisoprenoid-binding YceI-like" evidence="2">
    <location>
        <begin position="41"/>
        <end position="224"/>
    </location>
</feature>
<dbReference type="InterPro" id="IPR036761">
    <property type="entry name" value="TTHA0802/YceI-like_sf"/>
</dbReference>
<dbReference type="PANTHER" id="PTHR34406:SF1">
    <property type="entry name" value="PROTEIN YCEI"/>
    <property type="match status" value="1"/>
</dbReference>
<organism evidence="3 4">
    <name type="scientific">Sphingobacterium puteale</name>
    <dbReference type="NCBI Taxonomy" id="2420510"/>
    <lineage>
        <taxon>Bacteria</taxon>
        <taxon>Pseudomonadati</taxon>
        <taxon>Bacteroidota</taxon>
        <taxon>Sphingobacteriia</taxon>
        <taxon>Sphingobacteriales</taxon>
        <taxon>Sphingobacteriaceae</taxon>
        <taxon>Sphingobacterium</taxon>
    </lineage>
</organism>
<dbReference type="EMBL" id="RBWS01000010">
    <property type="protein sequence ID" value="RKO70955.1"/>
    <property type="molecule type" value="Genomic_DNA"/>
</dbReference>
<gene>
    <name evidence="3" type="ORF">D7322_14885</name>
</gene>
<proteinExistence type="predicted"/>
<evidence type="ECO:0000259" key="2">
    <source>
        <dbReference type="SMART" id="SM00867"/>
    </source>
</evidence>
<protein>
    <submittedName>
        <fullName evidence="3">YceI family protein</fullName>
    </submittedName>
</protein>
<keyword evidence="4" id="KW-1185">Reference proteome</keyword>
<dbReference type="Pfam" id="PF04264">
    <property type="entry name" value="YceI"/>
    <property type="match status" value="1"/>
</dbReference>
<evidence type="ECO:0000313" key="4">
    <source>
        <dbReference type="Proteomes" id="UP000282423"/>
    </source>
</evidence>
<keyword evidence="1" id="KW-0732">Signal</keyword>
<dbReference type="OrthoDB" id="951410at2"/>
<reference evidence="3 4" key="1">
    <citation type="submission" date="2018-10" db="EMBL/GenBank/DDBJ databases">
        <title>Sphingobacterium sp. M05W1-28.</title>
        <authorList>
            <person name="Cai H."/>
        </authorList>
    </citation>
    <scope>NUCLEOTIDE SEQUENCE [LARGE SCALE GENOMIC DNA]</scope>
    <source>
        <strain evidence="3 4">M05W1-28</strain>
    </source>
</reference>
<feature type="signal peptide" evidence="1">
    <location>
        <begin position="1"/>
        <end position="22"/>
    </location>
</feature>
<name>A0A420VXH9_9SPHI</name>
<dbReference type="SUPFAM" id="SSF101874">
    <property type="entry name" value="YceI-like"/>
    <property type="match status" value="1"/>
</dbReference>
<dbReference type="PANTHER" id="PTHR34406">
    <property type="entry name" value="PROTEIN YCEI"/>
    <property type="match status" value="1"/>
</dbReference>
<dbReference type="SMART" id="SM00867">
    <property type="entry name" value="YceI"/>
    <property type="match status" value="1"/>
</dbReference>
<feature type="chain" id="PRO_5019242881" evidence="1">
    <location>
        <begin position="23"/>
        <end position="227"/>
    </location>
</feature>
<dbReference type="Gene3D" id="2.40.128.110">
    <property type="entry name" value="Lipid/polyisoprenoid-binding, YceI-like"/>
    <property type="match status" value="1"/>
</dbReference>
<sequence length="227" mass="24381">MKKQLISGLALILLFASCQNTGGDKAKTTSAQEVTEQKGQTYTVDADKSTLKWTGYHKGGLNPRYGVLKSEGTLSAENNAITGGTFTIDVNSIVTDSASVDPTTAGGKKSTDLDAHLKSADFFDTAKYPTAKFEITKVAPFDASQGKSVVADATNTVSGNLTIKDKTVNVTFPAKITFNGNEVTFYSKFTIQRQDWGLSYGTEGNPQDWMIAQNVDIELNVLANNTK</sequence>